<dbReference type="GO" id="GO:0001897">
    <property type="term" value="P:symbiont-mediated cytolysis of host cell"/>
    <property type="evidence" value="ECO:0007669"/>
    <property type="project" value="UniProtKB-ARBA"/>
</dbReference>
<dbReference type="PANTHER" id="PTHR47053">
    <property type="entry name" value="MUREIN DD-ENDOPEPTIDASE MEPH-RELATED"/>
    <property type="match status" value="1"/>
</dbReference>
<name>A0A6J5QV70_9CAUD</name>
<keyword evidence="3" id="KW-0378">Hydrolase</keyword>
<comment type="similarity">
    <text evidence="1">Belongs to the peptidase C40 family.</text>
</comment>
<evidence type="ECO:0000313" key="6">
    <source>
        <dbReference type="EMBL" id="CAB4187682.1"/>
    </source>
</evidence>
<protein>
    <submittedName>
        <fullName evidence="6">Endopeptidase, NLPC/P60 domain containing protein</fullName>
    </submittedName>
</protein>
<accession>A0A6J5QV70</accession>
<evidence type="ECO:0000256" key="1">
    <source>
        <dbReference type="ARBA" id="ARBA00007074"/>
    </source>
</evidence>
<proteinExistence type="inferred from homology"/>
<sequence length="211" mass="22258">MSTPNLSSQQEYGIRQNFKSLEKQTHIKVPGVDTPMQVDQPTLTPQDIKSMSAGLTGGIKPITGKALGYANDIPIPPTSKIGQAVVRAALQMRGIPYSWGGGGPGGPSKGIAQGANTVGFDCSGLTQYVFAKYGVTIPRVSYEQFRAGTPVPVKAMRPGDLVFFHPGANGPGHVGIFIGNDKFIQAPQTGDVVKISSLSSRSDLMGVRRFG</sequence>
<dbReference type="GO" id="GO:0008234">
    <property type="term" value="F:cysteine-type peptidase activity"/>
    <property type="evidence" value="ECO:0007669"/>
    <property type="project" value="UniProtKB-KW"/>
</dbReference>
<dbReference type="SUPFAM" id="SSF54001">
    <property type="entry name" value="Cysteine proteinases"/>
    <property type="match status" value="1"/>
</dbReference>
<dbReference type="Pfam" id="PF00877">
    <property type="entry name" value="NLPC_P60"/>
    <property type="match status" value="1"/>
</dbReference>
<feature type="domain" description="NlpC/P60" evidence="5">
    <location>
        <begin position="79"/>
        <end position="211"/>
    </location>
</feature>
<keyword evidence="2" id="KW-0645">Protease</keyword>
<dbReference type="EMBL" id="LR797105">
    <property type="protein sequence ID" value="CAB4187682.1"/>
    <property type="molecule type" value="Genomic_DNA"/>
</dbReference>
<keyword evidence="4" id="KW-0788">Thiol protease</keyword>
<dbReference type="Gene3D" id="3.90.1720.10">
    <property type="entry name" value="endopeptidase domain like (from Nostoc punctiforme)"/>
    <property type="match status" value="1"/>
</dbReference>
<reference evidence="6" key="1">
    <citation type="submission" date="2020-05" db="EMBL/GenBank/DDBJ databases">
        <authorList>
            <person name="Chiriac C."/>
            <person name="Salcher M."/>
            <person name="Ghai R."/>
            <person name="Kavagutti S V."/>
        </authorList>
    </citation>
    <scope>NUCLEOTIDE SEQUENCE</scope>
</reference>
<gene>
    <name evidence="6" type="ORF">UFOVP1158_43</name>
</gene>
<dbReference type="InterPro" id="IPR051202">
    <property type="entry name" value="Peptidase_C40"/>
</dbReference>
<dbReference type="PROSITE" id="PS51935">
    <property type="entry name" value="NLPC_P60"/>
    <property type="match status" value="1"/>
</dbReference>
<evidence type="ECO:0000256" key="2">
    <source>
        <dbReference type="ARBA" id="ARBA00022670"/>
    </source>
</evidence>
<evidence type="ECO:0000259" key="5">
    <source>
        <dbReference type="PROSITE" id="PS51935"/>
    </source>
</evidence>
<dbReference type="GO" id="GO:0006508">
    <property type="term" value="P:proteolysis"/>
    <property type="evidence" value="ECO:0007669"/>
    <property type="project" value="UniProtKB-KW"/>
</dbReference>
<dbReference type="InterPro" id="IPR000064">
    <property type="entry name" value="NLP_P60_dom"/>
</dbReference>
<evidence type="ECO:0000256" key="3">
    <source>
        <dbReference type="ARBA" id="ARBA00022801"/>
    </source>
</evidence>
<dbReference type="InterPro" id="IPR038765">
    <property type="entry name" value="Papain-like_cys_pep_sf"/>
</dbReference>
<evidence type="ECO:0000256" key="4">
    <source>
        <dbReference type="ARBA" id="ARBA00022807"/>
    </source>
</evidence>
<organism evidence="6">
    <name type="scientific">uncultured Caudovirales phage</name>
    <dbReference type="NCBI Taxonomy" id="2100421"/>
    <lineage>
        <taxon>Viruses</taxon>
        <taxon>Duplodnaviria</taxon>
        <taxon>Heunggongvirae</taxon>
        <taxon>Uroviricota</taxon>
        <taxon>Caudoviricetes</taxon>
        <taxon>Peduoviridae</taxon>
        <taxon>Maltschvirus</taxon>
        <taxon>Maltschvirus maltsch</taxon>
    </lineage>
</organism>
<dbReference type="PANTHER" id="PTHR47053:SF1">
    <property type="entry name" value="MUREIN DD-ENDOPEPTIDASE MEPH-RELATED"/>
    <property type="match status" value="1"/>
</dbReference>